<evidence type="ECO:0000313" key="2">
    <source>
        <dbReference type="Proteomes" id="UP000315677"/>
    </source>
</evidence>
<dbReference type="SUPFAM" id="SSF102405">
    <property type="entry name" value="MCP/YpsA-like"/>
    <property type="match status" value="1"/>
</dbReference>
<organism evidence="1 2">
    <name type="scientific">Pseudonocardia kunmingensis</name>
    <dbReference type="NCBI Taxonomy" id="630975"/>
    <lineage>
        <taxon>Bacteria</taxon>
        <taxon>Bacillati</taxon>
        <taxon>Actinomycetota</taxon>
        <taxon>Actinomycetes</taxon>
        <taxon>Pseudonocardiales</taxon>
        <taxon>Pseudonocardiaceae</taxon>
        <taxon>Pseudonocardia</taxon>
    </lineage>
</organism>
<proteinExistence type="predicted"/>
<dbReference type="Gene3D" id="3.40.50.450">
    <property type="match status" value="1"/>
</dbReference>
<dbReference type="AlphaFoldDB" id="A0A543DLJ4"/>
<accession>A0A543DLJ4</accession>
<dbReference type="RefSeq" id="WP_142058827.1">
    <property type="nucleotide sequence ID" value="NZ_VFPA01000003.1"/>
</dbReference>
<dbReference type="Proteomes" id="UP000315677">
    <property type="component" value="Unassembled WGS sequence"/>
</dbReference>
<gene>
    <name evidence="1" type="ORF">FB558_5973</name>
</gene>
<keyword evidence="2" id="KW-1185">Reference proteome</keyword>
<sequence>MTIVGITGHSNLSGDSYPTVRHALLDHLGPLRDDLIGMSCIARGPDQIFADLVLELGGTLDVVLPAADYLSGIPDPVDRERCDGYLAAARTTVTMPFETSGAPAYLAASRYLIDRCDVLMAVWDGAPPTGSGGTAEAVGYARERGVAVTVVWPPGARRR</sequence>
<comment type="caution">
    <text evidence="1">The sequence shown here is derived from an EMBL/GenBank/DDBJ whole genome shotgun (WGS) entry which is preliminary data.</text>
</comment>
<evidence type="ECO:0000313" key="1">
    <source>
        <dbReference type="EMBL" id="TQM10189.1"/>
    </source>
</evidence>
<reference evidence="1 2" key="1">
    <citation type="submission" date="2019-06" db="EMBL/GenBank/DDBJ databases">
        <title>Sequencing the genomes of 1000 actinobacteria strains.</title>
        <authorList>
            <person name="Klenk H.-P."/>
        </authorList>
    </citation>
    <scope>NUCLEOTIDE SEQUENCE [LARGE SCALE GENOMIC DNA]</scope>
    <source>
        <strain evidence="1 2">DSM 45301</strain>
    </source>
</reference>
<protein>
    <submittedName>
        <fullName evidence="1">Uncharacterized protein</fullName>
    </submittedName>
</protein>
<dbReference type="EMBL" id="VFPA01000003">
    <property type="protein sequence ID" value="TQM10189.1"/>
    <property type="molecule type" value="Genomic_DNA"/>
</dbReference>
<dbReference type="OrthoDB" id="3231229at2"/>
<name>A0A543DLJ4_9PSEU</name>